<dbReference type="SMART" id="SM00044">
    <property type="entry name" value="CYCc"/>
    <property type="match status" value="1"/>
</dbReference>
<keyword evidence="7" id="KW-0342">GTP-binding</keyword>
<evidence type="ECO:0000256" key="8">
    <source>
        <dbReference type="ARBA" id="ARBA00023136"/>
    </source>
</evidence>
<evidence type="ECO:0000256" key="2">
    <source>
        <dbReference type="ARBA" id="ARBA00012202"/>
    </source>
</evidence>
<keyword evidence="6" id="KW-1133">Transmembrane helix</keyword>
<evidence type="ECO:0000256" key="10">
    <source>
        <dbReference type="ARBA" id="ARBA00023180"/>
    </source>
</evidence>
<keyword evidence="10" id="KW-0325">Glycoprotein</keyword>
<dbReference type="AlphaFoldDB" id="A0A8S9Z7E6"/>
<keyword evidence="12" id="KW-0141">cGMP biosynthesis</keyword>
<dbReference type="CDD" id="cd07302">
    <property type="entry name" value="CHD"/>
    <property type="match status" value="1"/>
</dbReference>
<dbReference type="GO" id="GO:0035556">
    <property type="term" value="P:intracellular signal transduction"/>
    <property type="evidence" value="ECO:0007669"/>
    <property type="project" value="InterPro"/>
</dbReference>
<dbReference type="EC" id="4.6.1.2" evidence="2"/>
<keyword evidence="9" id="KW-0675">Receptor</keyword>
<keyword evidence="5" id="KW-0547">Nucleotide-binding</keyword>
<comment type="caution">
    <text evidence="16">The sequence shown here is derived from an EMBL/GenBank/DDBJ whole genome shotgun (WGS) entry which is preliminary data.</text>
</comment>
<feature type="region of interest" description="Disordered" evidence="14">
    <location>
        <begin position="337"/>
        <end position="360"/>
    </location>
</feature>
<dbReference type="GO" id="GO:0005886">
    <property type="term" value="C:plasma membrane"/>
    <property type="evidence" value="ECO:0007669"/>
    <property type="project" value="TreeGrafter"/>
</dbReference>
<gene>
    <name evidence="16" type="ORF">EG68_00165</name>
</gene>
<keyword evidence="8" id="KW-0472">Membrane</keyword>
<evidence type="ECO:0000256" key="5">
    <source>
        <dbReference type="ARBA" id="ARBA00022741"/>
    </source>
</evidence>
<evidence type="ECO:0000256" key="14">
    <source>
        <dbReference type="SAM" id="MobiDB-lite"/>
    </source>
</evidence>
<dbReference type="PANTHER" id="PTHR11920">
    <property type="entry name" value="GUANYLYL CYCLASE"/>
    <property type="match status" value="1"/>
</dbReference>
<protein>
    <recommendedName>
        <fullName evidence="2">guanylate cyclase</fullName>
        <ecNumber evidence="2">4.6.1.2</ecNumber>
    </recommendedName>
</protein>
<dbReference type="GO" id="GO:0005525">
    <property type="term" value="F:GTP binding"/>
    <property type="evidence" value="ECO:0007669"/>
    <property type="project" value="UniProtKB-KW"/>
</dbReference>
<dbReference type="Pfam" id="PF00211">
    <property type="entry name" value="Guanylate_cyc"/>
    <property type="match status" value="1"/>
</dbReference>
<organism evidence="16 17">
    <name type="scientific">Paragonimus skrjabini miyazakii</name>
    <dbReference type="NCBI Taxonomy" id="59628"/>
    <lineage>
        <taxon>Eukaryota</taxon>
        <taxon>Metazoa</taxon>
        <taxon>Spiralia</taxon>
        <taxon>Lophotrochozoa</taxon>
        <taxon>Platyhelminthes</taxon>
        <taxon>Trematoda</taxon>
        <taxon>Digenea</taxon>
        <taxon>Plagiorchiida</taxon>
        <taxon>Troglotremata</taxon>
        <taxon>Troglotrematidae</taxon>
        <taxon>Paragonimus</taxon>
    </lineage>
</organism>
<dbReference type="InterPro" id="IPR050401">
    <property type="entry name" value="Cyclic_nucleotide_synthase"/>
</dbReference>
<dbReference type="SUPFAM" id="SSF55073">
    <property type="entry name" value="Nucleotide cyclase"/>
    <property type="match status" value="1"/>
</dbReference>
<dbReference type="PROSITE" id="PS50125">
    <property type="entry name" value="GUANYLATE_CYCLASE_2"/>
    <property type="match status" value="1"/>
</dbReference>
<dbReference type="GO" id="GO:0004383">
    <property type="term" value="F:guanylate cyclase activity"/>
    <property type="evidence" value="ECO:0007669"/>
    <property type="project" value="UniProtKB-EC"/>
</dbReference>
<evidence type="ECO:0000313" key="16">
    <source>
        <dbReference type="EMBL" id="KAF7262574.1"/>
    </source>
</evidence>
<dbReference type="InterPro" id="IPR029787">
    <property type="entry name" value="Nucleotide_cyclase"/>
</dbReference>
<evidence type="ECO:0000256" key="11">
    <source>
        <dbReference type="ARBA" id="ARBA00023239"/>
    </source>
</evidence>
<dbReference type="OrthoDB" id="60033at2759"/>
<evidence type="ECO:0000313" key="17">
    <source>
        <dbReference type="Proteomes" id="UP000822476"/>
    </source>
</evidence>
<dbReference type="Gene3D" id="6.10.250.780">
    <property type="match status" value="1"/>
</dbReference>
<feature type="domain" description="Guanylate cyclase" evidence="15">
    <location>
        <begin position="124"/>
        <end position="254"/>
    </location>
</feature>
<dbReference type="GO" id="GO:0004016">
    <property type="term" value="F:adenylate cyclase activity"/>
    <property type="evidence" value="ECO:0007669"/>
    <property type="project" value="TreeGrafter"/>
</dbReference>
<evidence type="ECO:0000256" key="3">
    <source>
        <dbReference type="ARBA" id="ARBA00022692"/>
    </source>
</evidence>
<keyword evidence="4" id="KW-0732">Signal</keyword>
<evidence type="ECO:0000256" key="4">
    <source>
        <dbReference type="ARBA" id="ARBA00022729"/>
    </source>
</evidence>
<proteinExistence type="inferred from homology"/>
<keyword evidence="17" id="KW-1185">Reference proteome</keyword>
<dbReference type="EMBL" id="JTDE01000030">
    <property type="protein sequence ID" value="KAF7262574.1"/>
    <property type="molecule type" value="Genomic_DNA"/>
</dbReference>
<dbReference type="GO" id="GO:0007168">
    <property type="term" value="P:receptor guanylyl cyclase signaling pathway"/>
    <property type="evidence" value="ECO:0007669"/>
    <property type="project" value="TreeGrafter"/>
</dbReference>
<evidence type="ECO:0000256" key="7">
    <source>
        <dbReference type="ARBA" id="ARBA00023134"/>
    </source>
</evidence>
<dbReference type="Proteomes" id="UP000822476">
    <property type="component" value="Unassembled WGS sequence"/>
</dbReference>
<comment type="subcellular location">
    <subcellularLocation>
        <location evidence="1">Membrane</location>
        <topology evidence="1">Single-pass type I membrane protein</topology>
    </subcellularLocation>
</comment>
<keyword evidence="3" id="KW-0812">Transmembrane</keyword>
<dbReference type="InterPro" id="IPR001054">
    <property type="entry name" value="A/G_cyclase"/>
</dbReference>
<dbReference type="GO" id="GO:0001653">
    <property type="term" value="F:peptide receptor activity"/>
    <property type="evidence" value="ECO:0007669"/>
    <property type="project" value="TreeGrafter"/>
</dbReference>
<evidence type="ECO:0000259" key="15">
    <source>
        <dbReference type="PROSITE" id="PS50125"/>
    </source>
</evidence>
<reference evidence="16" key="1">
    <citation type="submission" date="2019-07" db="EMBL/GenBank/DDBJ databases">
        <title>Annotation for the trematode Paragonimus miyazaki's.</title>
        <authorList>
            <person name="Choi Y.-J."/>
        </authorList>
    </citation>
    <scope>NUCLEOTIDE SEQUENCE</scope>
    <source>
        <strain evidence="16">Japan</strain>
    </source>
</reference>
<evidence type="ECO:0000256" key="13">
    <source>
        <dbReference type="RuleBase" id="RU000405"/>
    </source>
</evidence>
<dbReference type="InterPro" id="IPR018297">
    <property type="entry name" value="A/G_cyclase_CS"/>
</dbReference>
<accession>A0A8S9Z7E6</accession>
<sequence length="360" mass="40436">MYHVPEMDVYSFGTILSEVATRIDFRQDLDADADPLTLMAELPKEECFKEEEPYQTGTAPSREAYCEMKEYAAQLESIIEARTSALQTEKSLTDQLLQSMLPKAVVEQLRSGHQVPPEAYEQCTIYFSDIVGFTNISSGSTPFEVVALLNKLYTEFDEIIDRYDVYKVETIGDAYMVASGVPRRNGERHAVAITDMSLDLVNVSHHFVIPHMPEEPLKIRVGLHSGSVCAGVVGLKMPRYCLFGDTVNTASRMESTGEAYKIHCSDTTHEILERFGGFIFEKRGTITVKGKGEMQTWWVVKRTRAEMDHDVCPLPMNFLRRKKKPPTAVKLNIMEAVQATSEENDRTGSTAKKTGAPENK</sequence>
<evidence type="ECO:0000256" key="12">
    <source>
        <dbReference type="ARBA" id="ARBA00023293"/>
    </source>
</evidence>
<comment type="similarity">
    <text evidence="13">Belongs to the adenylyl cyclase class-4/guanylyl cyclase family.</text>
</comment>
<dbReference type="FunFam" id="3.30.70.1230:FF:000004">
    <property type="entry name" value="Guanylate cyclase"/>
    <property type="match status" value="1"/>
</dbReference>
<dbReference type="PANTHER" id="PTHR11920:SF507">
    <property type="entry name" value="GUANYLATE CYCLASE"/>
    <property type="match status" value="1"/>
</dbReference>
<evidence type="ECO:0000256" key="9">
    <source>
        <dbReference type="ARBA" id="ARBA00023170"/>
    </source>
</evidence>
<dbReference type="Gene3D" id="3.30.70.1230">
    <property type="entry name" value="Nucleotide cyclase"/>
    <property type="match status" value="1"/>
</dbReference>
<evidence type="ECO:0000256" key="1">
    <source>
        <dbReference type="ARBA" id="ARBA00004479"/>
    </source>
</evidence>
<name>A0A8S9Z7E6_9TREM</name>
<keyword evidence="11 13" id="KW-0456">Lyase</keyword>
<dbReference type="PROSITE" id="PS00452">
    <property type="entry name" value="GUANYLATE_CYCLASE_1"/>
    <property type="match status" value="1"/>
</dbReference>
<evidence type="ECO:0000256" key="6">
    <source>
        <dbReference type="ARBA" id="ARBA00022989"/>
    </source>
</evidence>